<dbReference type="InterPro" id="IPR013806">
    <property type="entry name" value="Kringle-like"/>
</dbReference>
<proteinExistence type="predicted"/>
<dbReference type="AlphaFoldDB" id="A0AAV3YV53"/>
<evidence type="ECO:0000313" key="6">
    <source>
        <dbReference type="EMBL" id="GFN86031.1"/>
    </source>
</evidence>
<keyword evidence="4" id="KW-0732">Signal</keyword>
<gene>
    <name evidence="6" type="ORF">PoB_001253700</name>
</gene>
<feature type="signal peptide" evidence="4">
    <location>
        <begin position="1"/>
        <end position="29"/>
    </location>
</feature>
<evidence type="ECO:0000256" key="2">
    <source>
        <dbReference type="PROSITE-ProRule" id="PRU00302"/>
    </source>
</evidence>
<dbReference type="Proteomes" id="UP000735302">
    <property type="component" value="Unassembled WGS sequence"/>
</dbReference>
<dbReference type="SUPFAM" id="SSF57440">
    <property type="entry name" value="Kringle-like"/>
    <property type="match status" value="1"/>
</dbReference>
<dbReference type="Gene3D" id="2.40.20.10">
    <property type="entry name" value="Plasminogen Kringle 4"/>
    <property type="match status" value="1"/>
</dbReference>
<evidence type="ECO:0000259" key="5">
    <source>
        <dbReference type="PROSITE" id="PS50923"/>
    </source>
</evidence>
<dbReference type="SUPFAM" id="SSF57535">
    <property type="entry name" value="Complement control module/SCR domain"/>
    <property type="match status" value="1"/>
</dbReference>
<comment type="caution">
    <text evidence="2">Lacks conserved residue(s) required for the propagation of feature annotation.</text>
</comment>
<keyword evidence="7" id="KW-1185">Reference proteome</keyword>
<dbReference type="SMART" id="SM00032">
    <property type="entry name" value="CCP"/>
    <property type="match status" value="2"/>
</dbReference>
<feature type="region of interest" description="Disordered" evidence="3">
    <location>
        <begin position="380"/>
        <end position="419"/>
    </location>
</feature>
<dbReference type="InterPro" id="IPR000436">
    <property type="entry name" value="Sushi_SCR_CCP_dom"/>
</dbReference>
<feature type="chain" id="PRO_5043427737" description="Sushi domain-containing protein" evidence="4">
    <location>
        <begin position="30"/>
        <end position="522"/>
    </location>
</feature>
<sequence>MWTSQTVESTVTLLFVLLTFHVLFLECSTRREETLYEATEYQSWDSRCGEPAPVPNVERKRSRSHDVTYTCREGTIFTYGNLDVSCEDDQYVNNYPACTVDCGQPRTWSGVATSFSTTDFGSTVTYTCDDLGESKSYTSTCASTGWDDIGLQCRSDTTNLAAGIPLARREGGAYIQGPQHCAPVSGGLGHYSWLGLQSLTIRLMRGEEDVVRYVTEADGAALNVTGRAIDGVWLKYDGMDSLCSLHIYGQHHFGATILSVHLQNGFKESECLETEDLSPYDSLNTVIFFCSYHPEATQLNIRLLMERTTPSTTSPTSPLSYQNSVTTLSGGLPSAATVYSTASSPTSPAPSALSMNRLRRKMHMGQLPVNLTHALFTRTASSPPSTLATLSGSSPDPDQVYQDPVQPATSPQPTPTVTSLKLLNSTDRSRQRIRFGGRGRRSAEGEADKTVTVVELNVLGQSTHHGLLECYTTEDGSDYKGRINTTAYGRECLQWIDQIDSLNITDSDFPDHSVEDALNYCR</sequence>
<comment type="caution">
    <text evidence="6">The sequence shown here is derived from an EMBL/GenBank/DDBJ whole genome shotgun (WGS) entry which is preliminary data.</text>
</comment>
<reference evidence="6 7" key="1">
    <citation type="journal article" date="2021" name="Elife">
        <title>Chloroplast acquisition without the gene transfer in kleptoplastic sea slugs, Plakobranchus ocellatus.</title>
        <authorList>
            <person name="Maeda T."/>
            <person name="Takahashi S."/>
            <person name="Yoshida T."/>
            <person name="Shimamura S."/>
            <person name="Takaki Y."/>
            <person name="Nagai Y."/>
            <person name="Toyoda A."/>
            <person name="Suzuki Y."/>
            <person name="Arimoto A."/>
            <person name="Ishii H."/>
            <person name="Satoh N."/>
            <person name="Nishiyama T."/>
            <person name="Hasebe M."/>
            <person name="Maruyama T."/>
            <person name="Minagawa J."/>
            <person name="Obokata J."/>
            <person name="Shigenobu S."/>
        </authorList>
    </citation>
    <scope>NUCLEOTIDE SEQUENCE [LARGE SCALE GENOMIC DNA]</scope>
</reference>
<dbReference type="InterPro" id="IPR038178">
    <property type="entry name" value="Kringle_sf"/>
</dbReference>
<dbReference type="EMBL" id="BLXT01001485">
    <property type="protein sequence ID" value="GFN86031.1"/>
    <property type="molecule type" value="Genomic_DNA"/>
</dbReference>
<protein>
    <recommendedName>
        <fullName evidence="5">Sushi domain-containing protein</fullName>
    </recommendedName>
</protein>
<evidence type="ECO:0000313" key="7">
    <source>
        <dbReference type="Proteomes" id="UP000735302"/>
    </source>
</evidence>
<feature type="domain" description="Sushi" evidence="5">
    <location>
        <begin position="46"/>
        <end position="100"/>
    </location>
</feature>
<organism evidence="6 7">
    <name type="scientific">Plakobranchus ocellatus</name>
    <dbReference type="NCBI Taxonomy" id="259542"/>
    <lineage>
        <taxon>Eukaryota</taxon>
        <taxon>Metazoa</taxon>
        <taxon>Spiralia</taxon>
        <taxon>Lophotrochozoa</taxon>
        <taxon>Mollusca</taxon>
        <taxon>Gastropoda</taxon>
        <taxon>Heterobranchia</taxon>
        <taxon>Euthyneura</taxon>
        <taxon>Panpulmonata</taxon>
        <taxon>Sacoglossa</taxon>
        <taxon>Placobranchoidea</taxon>
        <taxon>Plakobranchidae</taxon>
        <taxon>Plakobranchus</taxon>
    </lineage>
</organism>
<evidence type="ECO:0000256" key="1">
    <source>
        <dbReference type="ARBA" id="ARBA00023157"/>
    </source>
</evidence>
<name>A0AAV3YV53_9GAST</name>
<feature type="compositionally biased region" description="Polar residues" evidence="3">
    <location>
        <begin position="407"/>
        <end position="419"/>
    </location>
</feature>
<feature type="compositionally biased region" description="Polar residues" evidence="3">
    <location>
        <begin position="380"/>
        <end position="396"/>
    </location>
</feature>
<keyword evidence="2" id="KW-0768">Sushi</keyword>
<feature type="disulfide bond" evidence="2">
    <location>
        <begin position="71"/>
        <end position="98"/>
    </location>
</feature>
<dbReference type="PROSITE" id="PS50923">
    <property type="entry name" value="SUSHI"/>
    <property type="match status" value="1"/>
</dbReference>
<evidence type="ECO:0000256" key="4">
    <source>
        <dbReference type="SAM" id="SignalP"/>
    </source>
</evidence>
<dbReference type="InterPro" id="IPR035976">
    <property type="entry name" value="Sushi/SCR/CCP_sf"/>
</dbReference>
<keyword evidence="1 2" id="KW-1015">Disulfide bond</keyword>
<evidence type="ECO:0000256" key="3">
    <source>
        <dbReference type="SAM" id="MobiDB-lite"/>
    </source>
</evidence>
<accession>A0AAV3YV53</accession>